<feature type="domain" description="POTRA" evidence="10">
    <location>
        <begin position="90"/>
        <end position="158"/>
    </location>
</feature>
<evidence type="ECO:0000256" key="2">
    <source>
        <dbReference type="ARBA" id="ARBA00022475"/>
    </source>
</evidence>
<dbReference type="PANTHER" id="PTHR35851">
    <property type="entry name" value="CELL DIVISION PROTEIN FTSQ"/>
    <property type="match status" value="1"/>
</dbReference>
<dbReference type="GO" id="GO:0090529">
    <property type="term" value="P:cell septum assembly"/>
    <property type="evidence" value="ECO:0007669"/>
    <property type="project" value="InterPro"/>
</dbReference>
<comment type="function">
    <text evidence="9">Essential cell division protein.</text>
</comment>
<evidence type="ECO:0000259" key="10">
    <source>
        <dbReference type="PROSITE" id="PS51779"/>
    </source>
</evidence>
<evidence type="ECO:0000256" key="5">
    <source>
        <dbReference type="ARBA" id="ARBA00022692"/>
    </source>
</evidence>
<keyword evidence="6 9" id="KW-1133">Transmembrane helix</keyword>
<dbReference type="Proteomes" id="UP000477911">
    <property type="component" value="Unassembled WGS sequence"/>
</dbReference>
<dbReference type="Pfam" id="PF03799">
    <property type="entry name" value="FtsQ_DivIB_C"/>
    <property type="match status" value="1"/>
</dbReference>
<dbReference type="InterPro" id="IPR026579">
    <property type="entry name" value="FtsQ"/>
</dbReference>
<evidence type="ECO:0000256" key="7">
    <source>
        <dbReference type="ARBA" id="ARBA00023136"/>
    </source>
</evidence>
<evidence type="ECO:0000256" key="9">
    <source>
        <dbReference type="HAMAP-Rule" id="MF_00911"/>
    </source>
</evidence>
<evidence type="ECO:0000256" key="6">
    <source>
        <dbReference type="ARBA" id="ARBA00022989"/>
    </source>
</evidence>
<evidence type="ECO:0000313" key="12">
    <source>
        <dbReference type="Proteomes" id="UP000477911"/>
    </source>
</evidence>
<organism evidence="11 12">
    <name type="scientific">Pseudooceanicola albus</name>
    <dbReference type="NCBI Taxonomy" id="2692189"/>
    <lineage>
        <taxon>Bacteria</taxon>
        <taxon>Pseudomonadati</taxon>
        <taxon>Pseudomonadota</taxon>
        <taxon>Alphaproteobacteria</taxon>
        <taxon>Rhodobacterales</taxon>
        <taxon>Paracoccaceae</taxon>
        <taxon>Pseudooceanicola</taxon>
    </lineage>
</organism>
<dbReference type="HAMAP" id="MF_00911">
    <property type="entry name" value="FtsQ_subfam"/>
    <property type="match status" value="1"/>
</dbReference>
<protein>
    <recommendedName>
        <fullName evidence="9">Cell division protein FtsQ</fullName>
    </recommendedName>
</protein>
<comment type="subcellular location">
    <subcellularLocation>
        <location evidence="9">Cell inner membrane</location>
        <topology evidence="9">Single-pass type II membrane protein</topology>
    </subcellularLocation>
    <subcellularLocation>
        <location evidence="1">Membrane</location>
    </subcellularLocation>
    <text evidence="9">Localizes to the division septum.</text>
</comment>
<dbReference type="InterPro" id="IPR045335">
    <property type="entry name" value="FtsQ_C_sf"/>
</dbReference>
<dbReference type="GO" id="GO:0032153">
    <property type="term" value="C:cell division site"/>
    <property type="evidence" value="ECO:0007669"/>
    <property type="project" value="UniProtKB-UniRule"/>
</dbReference>
<evidence type="ECO:0000256" key="4">
    <source>
        <dbReference type="ARBA" id="ARBA00022618"/>
    </source>
</evidence>
<sequence>MAGGGCLVRTVTPLTASRRKARHDPAPSRWSWRMQRLMLSPAFRFFLRVLLPLLVVALIAGIWLASETRREALVQQVESWKQAFEDRPQFMVHDVQITGASDETAAKVRDIVGLEKPTSSFRLDLDALRAQIEALPPVASAALHKASGGVLDVVVTERVPVAVWRTRSGLSVIDDKGEVTGSVGLRTDRSDLPLIAGAGANKAVPEALDILHAAQPVAARVRGIERIGERRWDLVLDRNQRILLPETKPVQALERVLALNQAQDLLARDITVVDMRLPARPTIRVAPDAIEEWQRIRDFQNQTKK</sequence>
<keyword evidence="8 9" id="KW-0131">Cell cycle</keyword>
<dbReference type="Gene3D" id="3.40.50.11690">
    <property type="entry name" value="Cell division protein FtsQ/DivIB"/>
    <property type="match status" value="1"/>
</dbReference>
<keyword evidence="5 9" id="KW-0812">Transmembrane</keyword>
<dbReference type="EMBL" id="WUMU01000003">
    <property type="protein sequence ID" value="MXN17121.1"/>
    <property type="molecule type" value="Genomic_DNA"/>
</dbReference>
<evidence type="ECO:0000256" key="8">
    <source>
        <dbReference type="ARBA" id="ARBA00023306"/>
    </source>
</evidence>
<feature type="transmembrane region" description="Helical" evidence="9">
    <location>
        <begin position="45"/>
        <end position="65"/>
    </location>
</feature>
<evidence type="ECO:0000256" key="3">
    <source>
        <dbReference type="ARBA" id="ARBA00022519"/>
    </source>
</evidence>
<dbReference type="InterPro" id="IPR013685">
    <property type="entry name" value="POTRA_FtsQ_type"/>
</dbReference>
<dbReference type="InterPro" id="IPR005548">
    <property type="entry name" value="Cell_div_FtsQ/DivIB_C"/>
</dbReference>
<proteinExistence type="inferred from homology"/>
<reference evidence="11 12" key="1">
    <citation type="submission" date="2019-12" db="EMBL/GenBank/DDBJ databases">
        <authorList>
            <person name="Li M."/>
        </authorList>
    </citation>
    <scope>NUCLEOTIDE SEQUENCE [LARGE SCALE GENOMIC DNA]</scope>
    <source>
        <strain evidence="11 12">GBMRC 2024</strain>
    </source>
</reference>
<dbReference type="GO" id="GO:0043093">
    <property type="term" value="P:FtsZ-dependent cytokinesis"/>
    <property type="evidence" value="ECO:0007669"/>
    <property type="project" value="UniProtKB-UniRule"/>
</dbReference>
<keyword evidence="7 9" id="KW-0472">Membrane</keyword>
<evidence type="ECO:0000313" key="11">
    <source>
        <dbReference type="EMBL" id="MXN17121.1"/>
    </source>
</evidence>
<keyword evidence="3 9" id="KW-0997">Cell inner membrane</keyword>
<evidence type="ECO:0000256" key="1">
    <source>
        <dbReference type="ARBA" id="ARBA00004370"/>
    </source>
</evidence>
<dbReference type="Pfam" id="PF08478">
    <property type="entry name" value="POTRA_1"/>
    <property type="match status" value="1"/>
</dbReference>
<comment type="caution">
    <text evidence="11">The sequence shown here is derived from an EMBL/GenBank/DDBJ whole genome shotgun (WGS) entry which is preliminary data.</text>
</comment>
<dbReference type="AlphaFoldDB" id="A0A6L7FZ90"/>
<dbReference type="Gene3D" id="3.10.20.310">
    <property type="entry name" value="membrane protein fhac"/>
    <property type="match status" value="1"/>
</dbReference>
<dbReference type="GO" id="GO:0005886">
    <property type="term" value="C:plasma membrane"/>
    <property type="evidence" value="ECO:0007669"/>
    <property type="project" value="UniProtKB-SubCell"/>
</dbReference>
<keyword evidence="2 9" id="KW-1003">Cell membrane</keyword>
<dbReference type="InterPro" id="IPR034746">
    <property type="entry name" value="POTRA"/>
</dbReference>
<comment type="similarity">
    <text evidence="9">Belongs to the FtsQ/DivIB family. FtsQ subfamily.</text>
</comment>
<accession>A0A6L7FZ90</accession>
<keyword evidence="12" id="KW-1185">Reference proteome</keyword>
<dbReference type="PROSITE" id="PS51779">
    <property type="entry name" value="POTRA"/>
    <property type="match status" value="1"/>
</dbReference>
<name>A0A6L7FZ90_9RHOB</name>
<keyword evidence="4 9" id="KW-0132">Cell division</keyword>
<gene>
    <name evidence="9" type="primary">ftsQ</name>
    <name evidence="11" type="ORF">GR170_04685</name>
</gene>
<dbReference type="PANTHER" id="PTHR35851:SF1">
    <property type="entry name" value="CELL DIVISION PROTEIN FTSQ"/>
    <property type="match status" value="1"/>
</dbReference>